<dbReference type="SUPFAM" id="SSF53098">
    <property type="entry name" value="Ribonuclease H-like"/>
    <property type="match status" value="1"/>
</dbReference>
<sequence length="186" mass="21269">MRADLSSDLALAKNLHLQCDGWSNIQKKSIVSFVISKPEPIFVEFLATEENKHTGNYFGRKMSEIIEKYNSEKFLVVIGDNAANMKQAFTLMTEKYDHLVPLGCLCHTLQLLCNDIVNCKSAQTFFNSCTEIVKCQKNVHILNALFTKINKEKNITVSLKLPVKTRWVVYLILYKAFLLARAHCKH</sequence>
<gene>
    <name evidence="2 3" type="primary">LOC114348106</name>
</gene>
<feature type="domain" description="DUF659" evidence="1">
    <location>
        <begin position="16"/>
        <end position="129"/>
    </location>
</feature>
<dbReference type="Pfam" id="PF04937">
    <property type="entry name" value="DUF659"/>
    <property type="match status" value="1"/>
</dbReference>
<dbReference type="RefSeq" id="XP_028154535.1">
    <property type="nucleotide sequence ID" value="XM_028298734.1"/>
</dbReference>
<dbReference type="RefSeq" id="XP_028154536.1">
    <property type="nucleotide sequence ID" value="XM_028298735.1"/>
</dbReference>
<evidence type="ECO:0000313" key="2">
    <source>
        <dbReference type="RefSeq" id="XP_028154535.1"/>
    </source>
</evidence>
<accession>A0A6P7GXR6</accession>
<dbReference type="InterPro" id="IPR012337">
    <property type="entry name" value="RNaseH-like_sf"/>
</dbReference>
<dbReference type="InterPro" id="IPR007021">
    <property type="entry name" value="DUF659"/>
</dbReference>
<protein>
    <submittedName>
        <fullName evidence="2 3">Uncharacterized protein LOC114348106 isoform X1</fullName>
    </submittedName>
</protein>
<proteinExistence type="predicted"/>
<reference evidence="2 3" key="1">
    <citation type="submission" date="2025-04" db="UniProtKB">
        <authorList>
            <consortium name="RefSeq"/>
        </authorList>
    </citation>
    <scope>IDENTIFICATION</scope>
    <source>
        <tissue evidence="2 3">Whole insect</tissue>
    </source>
</reference>
<name>A0A6P7GXR6_DIAVI</name>
<evidence type="ECO:0000313" key="3">
    <source>
        <dbReference type="RefSeq" id="XP_028154536.1"/>
    </source>
</evidence>
<organism evidence="3">
    <name type="scientific">Diabrotica virgifera virgifera</name>
    <name type="common">western corn rootworm</name>
    <dbReference type="NCBI Taxonomy" id="50390"/>
    <lineage>
        <taxon>Eukaryota</taxon>
        <taxon>Metazoa</taxon>
        <taxon>Ecdysozoa</taxon>
        <taxon>Arthropoda</taxon>
        <taxon>Hexapoda</taxon>
        <taxon>Insecta</taxon>
        <taxon>Pterygota</taxon>
        <taxon>Neoptera</taxon>
        <taxon>Endopterygota</taxon>
        <taxon>Coleoptera</taxon>
        <taxon>Polyphaga</taxon>
        <taxon>Cucujiformia</taxon>
        <taxon>Chrysomeloidea</taxon>
        <taxon>Chrysomelidae</taxon>
        <taxon>Galerucinae</taxon>
        <taxon>Diabroticina</taxon>
        <taxon>Diabroticites</taxon>
        <taxon>Diabrotica</taxon>
    </lineage>
</organism>
<evidence type="ECO:0000259" key="1">
    <source>
        <dbReference type="Pfam" id="PF04937"/>
    </source>
</evidence>
<dbReference type="AlphaFoldDB" id="A0A6P7GXR6"/>